<dbReference type="OrthoDB" id="2402463at2"/>
<reference evidence="1 2" key="1">
    <citation type="submission" date="2014-11" db="EMBL/GenBank/DDBJ databases">
        <title>Genome sequence and analysis of novel Kurthia sp.</title>
        <authorList>
            <person name="Lawson J.N."/>
            <person name="Gonzalez J.E."/>
            <person name="Rinauldi L."/>
            <person name="Xuan Z."/>
            <person name="Firman A."/>
            <person name="Shaddox L."/>
            <person name="Trudeau A."/>
            <person name="Shah S."/>
            <person name="Reiman D."/>
        </authorList>
    </citation>
    <scope>NUCLEOTIDE SEQUENCE [LARGE SCALE GENOMIC DNA]</scope>
    <source>
        <strain evidence="1 2">3B1D</strain>
    </source>
</reference>
<gene>
    <name evidence="1" type="ORF">QI30_06885</name>
</gene>
<sequence>MYTTKIVKDEMEITTIVDQAEVAFGENLSGTVYIEGCEDEAKIDFIQLEVVRKDRITGDEKTLLKHDIQMVGNVKSKQAEMIVFEIVPDDRWMEEPTTSELILRTSLQLFGEEIMRAEDNFVYNNQ</sequence>
<dbReference type="Proteomes" id="UP000288623">
    <property type="component" value="Unassembled WGS sequence"/>
</dbReference>
<evidence type="ECO:0000313" key="2">
    <source>
        <dbReference type="Proteomes" id="UP000288623"/>
    </source>
</evidence>
<evidence type="ECO:0008006" key="3">
    <source>
        <dbReference type="Google" id="ProtNLM"/>
    </source>
</evidence>
<comment type="caution">
    <text evidence="1">The sequence shown here is derived from an EMBL/GenBank/DDBJ whole genome shotgun (WGS) entry which is preliminary data.</text>
</comment>
<evidence type="ECO:0000313" key="1">
    <source>
        <dbReference type="EMBL" id="RUS57298.1"/>
    </source>
</evidence>
<dbReference type="RefSeq" id="WP_126990198.1">
    <property type="nucleotide sequence ID" value="NZ_JTFC01000026.1"/>
</dbReference>
<dbReference type="Pfam" id="PF07070">
    <property type="entry name" value="Spo0M"/>
    <property type="match status" value="1"/>
</dbReference>
<proteinExistence type="predicted"/>
<protein>
    <recommendedName>
        <fullName evidence="3">Stage 0 sporulation protein M</fullName>
    </recommendedName>
</protein>
<keyword evidence="2" id="KW-1185">Reference proteome</keyword>
<organism evidence="1 2">
    <name type="scientific">Candidatus Kurthia intestinigallinarum</name>
    <dbReference type="NCBI Taxonomy" id="1562256"/>
    <lineage>
        <taxon>Bacteria</taxon>
        <taxon>Bacillati</taxon>
        <taxon>Bacillota</taxon>
        <taxon>Bacilli</taxon>
        <taxon>Bacillales</taxon>
        <taxon>Caryophanaceae</taxon>
        <taxon>Kurthia</taxon>
    </lineage>
</organism>
<dbReference type="EMBL" id="JTFC01000026">
    <property type="protein sequence ID" value="RUS57298.1"/>
    <property type="molecule type" value="Genomic_DNA"/>
</dbReference>
<accession>A0A433RVK1</accession>
<dbReference type="InterPro" id="IPR009776">
    <property type="entry name" value="Spore_0_M"/>
</dbReference>
<name>A0A433RVK1_9BACL</name>
<dbReference type="AlphaFoldDB" id="A0A433RVK1"/>